<feature type="compositionally biased region" description="Low complexity" evidence="1">
    <location>
        <begin position="136"/>
        <end position="150"/>
    </location>
</feature>
<name>A0AAV5D485_ELECO</name>
<protein>
    <submittedName>
        <fullName evidence="2">Uncharacterized protein</fullName>
    </submittedName>
</protein>
<evidence type="ECO:0000313" key="2">
    <source>
        <dbReference type="EMBL" id="GJN05210.1"/>
    </source>
</evidence>
<feature type="region of interest" description="Disordered" evidence="1">
    <location>
        <begin position="110"/>
        <end position="150"/>
    </location>
</feature>
<dbReference type="AlphaFoldDB" id="A0AAV5D485"/>
<evidence type="ECO:0000313" key="3">
    <source>
        <dbReference type="Proteomes" id="UP001054889"/>
    </source>
</evidence>
<proteinExistence type="predicted"/>
<organism evidence="2 3">
    <name type="scientific">Eleusine coracana subsp. coracana</name>
    <dbReference type="NCBI Taxonomy" id="191504"/>
    <lineage>
        <taxon>Eukaryota</taxon>
        <taxon>Viridiplantae</taxon>
        <taxon>Streptophyta</taxon>
        <taxon>Embryophyta</taxon>
        <taxon>Tracheophyta</taxon>
        <taxon>Spermatophyta</taxon>
        <taxon>Magnoliopsida</taxon>
        <taxon>Liliopsida</taxon>
        <taxon>Poales</taxon>
        <taxon>Poaceae</taxon>
        <taxon>PACMAD clade</taxon>
        <taxon>Chloridoideae</taxon>
        <taxon>Cynodonteae</taxon>
        <taxon>Eleusininae</taxon>
        <taxon>Eleusine</taxon>
    </lineage>
</organism>
<keyword evidence="3" id="KW-1185">Reference proteome</keyword>
<sequence>MELFMMTHTKNGEWTSEESREVYDNANNKITKRESRPYATAISDVEQNQTFQSANKETRSKSYKMHANGYLARYPTRKELLSEEYQRKVQQDASLVDAFRKLSERLEAQDAEWEEHRRQIEKMKKEREADREALKQAMSMMQAAQQRPSV</sequence>
<gene>
    <name evidence="2" type="primary">ga22820</name>
    <name evidence="2" type="ORF">PR202_ga22820</name>
</gene>
<feature type="compositionally biased region" description="Basic and acidic residues" evidence="1">
    <location>
        <begin position="110"/>
        <end position="134"/>
    </location>
</feature>
<evidence type="ECO:0000256" key="1">
    <source>
        <dbReference type="SAM" id="MobiDB-lite"/>
    </source>
</evidence>
<dbReference type="Proteomes" id="UP001054889">
    <property type="component" value="Unassembled WGS sequence"/>
</dbReference>
<dbReference type="EMBL" id="BQKI01000012">
    <property type="protein sequence ID" value="GJN05210.1"/>
    <property type="molecule type" value="Genomic_DNA"/>
</dbReference>
<reference evidence="2" key="1">
    <citation type="journal article" date="2018" name="DNA Res.">
        <title>Multiple hybrid de novo genome assembly of finger millet, an orphan allotetraploid crop.</title>
        <authorList>
            <person name="Hatakeyama M."/>
            <person name="Aluri S."/>
            <person name="Balachadran M.T."/>
            <person name="Sivarajan S.R."/>
            <person name="Patrignani A."/>
            <person name="Gruter S."/>
            <person name="Poveda L."/>
            <person name="Shimizu-Inatsugi R."/>
            <person name="Baeten J."/>
            <person name="Francoijs K.J."/>
            <person name="Nataraja K.N."/>
            <person name="Reddy Y.A.N."/>
            <person name="Phadnis S."/>
            <person name="Ravikumar R.L."/>
            <person name="Schlapbach R."/>
            <person name="Sreeman S.M."/>
            <person name="Shimizu K.K."/>
        </authorList>
    </citation>
    <scope>NUCLEOTIDE SEQUENCE</scope>
</reference>
<reference evidence="2" key="2">
    <citation type="submission" date="2021-12" db="EMBL/GenBank/DDBJ databases">
        <title>Resequencing data analysis of finger millet.</title>
        <authorList>
            <person name="Hatakeyama M."/>
            <person name="Aluri S."/>
            <person name="Balachadran M.T."/>
            <person name="Sivarajan S.R."/>
            <person name="Poveda L."/>
            <person name="Shimizu-Inatsugi R."/>
            <person name="Schlapbach R."/>
            <person name="Sreeman S.M."/>
            <person name="Shimizu K.K."/>
        </authorList>
    </citation>
    <scope>NUCLEOTIDE SEQUENCE</scope>
</reference>
<comment type="caution">
    <text evidence="2">The sequence shown here is derived from an EMBL/GenBank/DDBJ whole genome shotgun (WGS) entry which is preliminary data.</text>
</comment>
<accession>A0AAV5D485</accession>